<comment type="caution">
    <text evidence="1">The sequence shown here is derived from an EMBL/GenBank/DDBJ whole genome shotgun (WGS) entry which is preliminary data.</text>
</comment>
<dbReference type="GeneID" id="92048597"/>
<dbReference type="SUPFAM" id="SSF54928">
    <property type="entry name" value="RNA-binding domain, RBD"/>
    <property type="match status" value="1"/>
</dbReference>
<dbReference type="InterPro" id="IPR035979">
    <property type="entry name" value="RBD_domain_sf"/>
</dbReference>
<sequence length="236" mass="26468">MEEQRHVNDVTGMIRASKPPKMNRTSFRAFFPDANIAAIPDTQSLNLLLTGLPAHCTPKKLLNAIHGYGRIWSLKIHLPQPHTAQNNPTASATLSFFEVAAARFFLEDAHLGGFFVDGCRVHASYHPWRLAGKEERLRNESRCVLVEGHPDLVNDASLLLLLRSRLLFLTGRSLVEIKENVVDVRHHYVTTGRNVVELLFHEGFYGKAGLAVDVLLLADNPRIWTVTYGDDPCAKR</sequence>
<dbReference type="EMBL" id="JAQQWN010000008">
    <property type="protein sequence ID" value="KAK8071019.1"/>
    <property type="molecule type" value="Genomic_DNA"/>
</dbReference>
<evidence type="ECO:0000313" key="2">
    <source>
        <dbReference type="Proteomes" id="UP001433268"/>
    </source>
</evidence>
<accession>A0ABR1VIH3</accession>
<dbReference type="Proteomes" id="UP001433268">
    <property type="component" value="Unassembled WGS sequence"/>
</dbReference>
<dbReference type="RefSeq" id="XP_066664827.1">
    <property type="nucleotide sequence ID" value="XM_066815537.1"/>
</dbReference>
<evidence type="ECO:0000313" key="1">
    <source>
        <dbReference type="EMBL" id="KAK8071019.1"/>
    </source>
</evidence>
<proteinExistence type="predicted"/>
<reference evidence="1 2" key="1">
    <citation type="submission" date="2023-01" db="EMBL/GenBank/DDBJ databases">
        <title>Analysis of 21 Apiospora genomes using comparative genomics revels a genus with tremendous synthesis potential of carbohydrate active enzymes and secondary metabolites.</title>
        <authorList>
            <person name="Sorensen T."/>
        </authorList>
    </citation>
    <scope>NUCLEOTIDE SEQUENCE [LARGE SCALE GENOMIC DNA]</scope>
    <source>
        <strain evidence="1 2">CBS 114990</strain>
    </source>
</reference>
<keyword evidence="2" id="KW-1185">Reference proteome</keyword>
<organism evidence="1 2">
    <name type="scientific">Apiospora hydei</name>
    <dbReference type="NCBI Taxonomy" id="1337664"/>
    <lineage>
        <taxon>Eukaryota</taxon>
        <taxon>Fungi</taxon>
        <taxon>Dikarya</taxon>
        <taxon>Ascomycota</taxon>
        <taxon>Pezizomycotina</taxon>
        <taxon>Sordariomycetes</taxon>
        <taxon>Xylariomycetidae</taxon>
        <taxon>Amphisphaeriales</taxon>
        <taxon>Apiosporaceae</taxon>
        <taxon>Apiospora</taxon>
    </lineage>
</organism>
<name>A0ABR1VIH3_9PEZI</name>
<evidence type="ECO:0008006" key="3">
    <source>
        <dbReference type="Google" id="ProtNLM"/>
    </source>
</evidence>
<protein>
    <recommendedName>
        <fullName evidence="3">RRM domain-containing protein</fullName>
    </recommendedName>
</protein>
<gene>
    <name evidence="1" type="ORF">PG997_011222</name>
</gene>